<evidence type="ECO:0000313" key="2">
    <source>
        <dbReference type="Proteomes" id="UP000625711"/>
    </source>
</evidence>
<evidence type="ECO:0000313" key="1">
    <source>
        <dbReference type="EMBL" id="KAF7270792.1"/>
    </source>
</evidence>
<proteinExistence type="predicted"/>
<comment type="caution">
    <text evidence="1">The sequence shown here is derived from an EMBL/GenBank/DDBJ whole genome shotgun (WGS) entry which is preliminary data.</text>
</comment>
<keyword evidence="2" id="KW-1185">Reference proteome</keyword>
<organism evidence="1 2">
    <name type="scientific">Rhynchophorus ferrugineus</name>
    <name type="common">Red palm weevil</name>
    <name type="synonym">Curculio ferrugineus</name>
    <dbReference type="NCBI Taxonomy" id="354439"/>
    <lineage>
        <taxon>Eukaryota</taxon>
        <taxon>Metazoa</taxon>
        <taxon>Ecdysozoa</taxon>
        <taxon>Arthropoda</taxon>
        <taxon>Hexapoda</taxon>
        <taxon>Insecta</taxon>
        <taxon>Pterygota</taxon>
        <taxon>Neoptera</taxon>
        <taxon>Endopterygota</taxon>
        <taxon>Coleoptera</taxon>
        <taxon>Polyphaga</taxon>
        <taxon>Cucujiformia</taxon>
        <taxon>Curculionidae</taxon>
        <taxon>Dryophthorinae</taxon>
        <taxon>Rhynchophorus</taxon>
    </lineage>
</organism>
<dbReference type="Proteomes" id="UP000625711">
    <property type="component" value="Unassembled WGS sequence"/>
</dbReference>
<dbReference type="EMBL" id="JAACXV010014059">
    <property type="protein sequence ID" value="KAF7270792.1"/>
    <property type="molecule type" value="Genomic_DNA"/>
</dbReference>
<reference evidence="1" key="1">
    <citation type="submission" date="2020-08" db="EMBL/GenBank/DDBJ databases">
        <title>Genome sequencing and assembly of the red palm weevil Rhynchophorus ferrugineus.</title>
        <authorList>
            <person name="Dias G.B."/>
            <person name="Bergman C.M."/>
            <person name="Manee M."/>
        </authorList>
    </citation>
    <scope>NUCLEOTIDE SEQUENCE</scope>
    <source>
        <strain evidence="1">AA-2017</strain>
        <tissue evidence="1">Whole larva</tissue>
    </source>
</reference>
<name>A0A834IBH4_RHYFE</name>
<sequence>MLLNIRIVLTAAESLEFLSNDETKKSSSTFTGEGFDHRSGICSVSIRTSFHISIAPTAAASVARFRLPLPGSVNNRCPKRQKKTSLAREKLRCQAPNVEQIYRFDTDAAAMTIMIWIVIREKKRPHETWRVRRGLPRTLILKKFRLVLPPKLLSPNTNKRKF</sequence>
<accession>A0A834IBH4</accession>
<gene>
    <name evidence="1" type="ORF">GWI33_016263</name>
</gene>
<protein>
    <submittedName>
        <fullName evidence="1">Uncharacterized protein</fullName>
    </submittedName>
</protein>
<dbReference type="AlphaFoldDB" id="A0A834IBH4"/>